<dbReference type="SUPFAM" id="SSF48452">
    <property type="entry name" value="TPR-like"/>
    <property type="match status" value="1"/>
</dbReference>
<keyword evidence="4" id="KW-0472">Membrane</keyword>
<dbReference type="Gene3D" id="1.25.40.390">
    <property type="match status" value="1"/>
</dbReference>
<dbReference type="PROSITE" id="PS50007">
    <property type="entry name" value="PIPLC_X_DOMAIN"/>
    <property type="match status" value="1"/>
</dbReference>
<organism evidence="9 10">
    <name type="scientific">Chitinophaga caseinilytica</name>
    <dbReference type="NCBI Taxonomy" id="2267521"/>
    <lineage>
        <taxon>Bacteria</taxon>
        <taxon>Pseudomonadati</taxon>
        <taxon>Bacteroidota</taxon>
        <taxon>Chitinophagia</taxon>
        <taxon>Chitinophagales</taxon>
        <taxon>Chitinophagaceae</taxon>
        <taxon>Chitinophaga</taxon>
    </lineage>
</organism>
<keyword evidence="3 6" id="KW-0732">Signal</keyword>
<accession>A0ABZ2Z7C1</accession>
<comment type="subcellular location">
    <subcellularLocation>
        <location evidence="1">Cell outer membrane</location>
    </subcellularLocation>
</comment>
<reference evidence="9 10" key="1">
    <citation type="submission" date="2024-03" db="EMBL/GenBank/DDBJ databases">
        <title>Chitinophaga caseinilytica sp. nov., a casein hydrolysing bacterium isolated from forest soil.</title>
        <authorList>
            <person name="Lee D.S."/>
            <person name="Han D.M."/>
            <person name="Baek J.H."/>
            <person name="Choi D.G."/>
            <person name="Jeon J.H."/>
            <person name="Jeon C.O."/>
        </authorList>
    </citation>
    <scope>NUCLEOTIDE SEQUENCE [LARGE SCALE GENOMIC DNA]</scope>
    <source>
        <strain evidence="9 10">KACC 19118</strain>
    </source>
</reference>
<name>A0ABZ2Z7C1_9BACT</name>
<dbReference type="Proteomes" id="UP001449657">
    <property type="component" value="Chromosome"/>
</dbReference>
<gene>
    <name evidence="9" type="ORF">WJU22_03340</name>
</gene>
<evidence type="ECO:0000256" key="5">
    <source>
        <dbReference type="ARBA" id="ARBA00023237"/>
    </source>
</evidence>
<evidence type="ECO:0000256" key="2">
    <source>
        <dbReference type="ARBA" id="ARBA00006275"/>
    </source>
</evidence>
<keyword evidence="5" id="KW-0998">Cell outer membrane</keyword>
<dbReference type="Pfam" id="PF07980">
    <property type="entry name" value="SusD_RagB"/>
    <property type="match status" value="1"/>
</dbReference>
<feature type="domain" description="RagB/SusD" evidence="7">
    <location>
        <begin position="323"/>
        <end position="463"/>
    </location>
</feature>
<evidence type="ECO:0000256" key="6">
    <source>
        <dbReference type="SAM" id="SignalP"/>
    </source>
</evidence>
<dbReference type="RefSeq" id="WP_341841871.1">
    <property type="nucleotide sequence ID" value="NZ_CP149792.1"/>
</dbReference>
<feature type="chain" id="PRO_5045113414" evidence="6">
    <location>
        <begin position="22"/>
        <end position="464"/>
    </location>
</feature>
<keyword evidence="10" id="KW-1185">Reference proteome</keyword>
<proteinExistence type="inferred from homology"/>
<dbReference type="Pfam" id="PF14322">
    <property type="entry name" value="SusD-like_3"/>
    <property type="match status" value="1"/>
</dbReference>
<dbReference type="EMBL" id="CP150096">
    <property type="protein sequence ID" value="WZN47212.1"/>
    <property type="molecule type" value="Genomic_DNA"/>
</dbReference>
<dbReference type="InterPro" id="IPR033985">
    <property type="entry name" value="SusD-like_N"/>
</dbReference>
<feature type="domain" description="SusD-like N-terminal" evidence="8">
    <location>
        <begin position="23"/>
        <end position="219"/>
    </location>
</feature>
<evidence type="ECO:0000256" key="1">
    <source>
        <dbReference type="ARBA" id="ARBA00004442"/>
    </source>
</evidence>
<evidence type="ECO:0000313" key="9">
    <source>
        <dbReference type="EMBL" id="WZN47212.1"/>
    </source>
</evidence>
<dbReference type="InterPro" id="IPR011990">
    <property type="entry name" value="TPR-like_helical_dom_sf"/>
</dbReference>
<dbReference type="InterPro" id="IPR012944">
    <property type="entry name" value="SusD_RagB_dom"/>
</dbReference>
<feature type="signal peptide" evidence="6">
    <location>
        <begin position="1"/>
        <end position="21"/>
    </location>
</feature>
<evidence type="ECO:0000256" key="4">
    <source>
        <dbReference type="ARBA" id="ARBA00023136"/>
    </source>
</evidence>
<evidence type="ECO:0000313" key="10">
    <source>
        <dbReference type="Proteomes" id="UP001449657"/>
    </source>
</evidence>
<evidence type="ECO:0000256" key="3">
    <source>
        <dbReference type="ARBA" id="ARBA00022729"/>
    </source>
</evidence>
<evidence type="ECO:0000259" key="7">
    <source>
        <dbReference type="Pfam" id="PF07980"/>
    </source>
</evidence>
<comment type="similarity">
    <text evidence="2">Belongs to the SusD family.</text>
</comment>
<sequence>MKSMFRYSLIAVWMMAASCLGDLDVKPTNIKDQTVAFNSVDDVNAGVLGAYASLNGQSIKISSLIADENMMPLENTTNAGATVFRWQHNESTPDVLPVWQSNYQAIDRANRILAVIDGVPAEAHEVEQRNQMKGELLALRAYCHLELLRNYAVSYDGNDDGVPVMTTSQVSQPGRSKVSAVFAQIRKDLADAKLLIPANWASSTRITRLAVFAIEARTALYQQDWTAAIAAADEVIGAVPLATEQQFPGIWTDLATHEVIWKLKREPSDERFGAFYRSSAGMVLYAPSFKLLAAFDAAHDVRFSSWIADLDAAPASTRWTVTKYTGNSANLNLTDIKLFRVSEMYLIRAEAQARKTGANIAAANTDLETLRTSRIDNYVHSSYGTAAQVLAAVEAERFRELAFEGHRYYDLRRWKKDIVRLPQDIVSVGGNVLTLPVTKKQYFMPIPFEEMQANRNIGQHPLYQ</sequence>
<dbReference type="PROSITE" id="PS51257">
    <property type="entry name" value="PROKAR_LIPOPROTEIN"/>
    <property type="match status" value="1"/>
</dbReference>
<protein>
    <submittedName>
        <fullName evidence="9">RagB/SusD family nutrient uptake outer membrane protein</fullName>
    </submittedName>
</protein>
<evidence type="ECO:0000259" key="8">
    <source>
        <dbReference type="Pfam" id="PF14322"/>
    </source>
</evidence>